<dbReference type="Proteomes" id="UP000717585">
    <property type="component" value="Unassembled WGS sequence"/>
</dbReference>
<dbReference type="InterPro" id="IPR027417">
    <property type="entry name" value="P-loop_NTPase"/>
</dbReference>
<evidence type="ECO:0000256" key="6">
    <source>
        <dbReference type="ARBA" id="ARBA00023134"/>
    </source>
</evidence>
<evidence type="ECO:0000256" key="1">
    <source>
        <dbReference type="ARBA" id="ARBA00004236"/>
    </source>
</evidence>
<name>A0A8J6B1M4_9EUKA</name>
<dbReference type="Pfam" id="PF00071">
    <property type="entry name" value="Ras"/>
    <property type="match status" value="1"/>
</dbReference>
<dbReference type="CDD" id="cd00876">
    <property type="entry name" value="Ras"/>
    <property type="match status" value="1"/>
</dbReference>
<dbReference type="PROSITE" id="PS51419">
    <property type="entry name" value="RAB"/>
    <property type="match status" value="1"/>
</dbReference>
<dbReference type="SUPFAM" id="SSF52540">
    <property type="entry name" value="P-loop containing nucleoside triphosphate hydrolases"/>
    <property type="match status" value="1"/>
</dbReference>
<dbReference type="SMART" id="SM00174">
    <property type="entry name" value="RHO"/>
    <property type="match status" value="1"/>
</dbReference>
<organism evidence="8 9">
    <name type="scientific">Carpediemonas membranifera</name>
    <dbReference type="NCBI Taxonomy" id="201153"/>
    <lineage>
        <taxon>Eukaryota</taxon>
        <taxon>Metamonada</taxon>
        <taxon>Carpediemonas-like organisms</taxon>
        <taxon>Carpediemonas</taxon>
    </lineage>
</organism>
<gene>
    <name evidence="8" type="ORF">J8273_7278</name>
</gene>
<evidence type="ECO:0000256" key="7">
    <source>
        <dbReference type="ARBA" id="ARBA00023136"/>
    </source>
</evidence>
<evidence type="ECO:0000256" key="3">
    <source>
        <dbReference type="ARBA" id="ARBA00022475"/>
    </source>
</evidence>
<dbReference type="Gene3D" id="3.40.50.300">
    <property type="entry name" value="P-loop containing nucleotide triphosphate hydrolases"/>
    <property type="match status" value="1"/>
</dbReference>
<keyword evidence="4" id="KW-0547">Nucleotide-binding</keyword>
<protein>
    <recommendedName>
        <fullName evidence="2">small monomeric GTPase</fullName>
        <ecNumber evidence="2">3.6.5.2</ecNumber>
    </recommendedName>
</protein>
<dbReference type="FunFam" id="3.40.50.300:FF:000343">
    <property type="entry name" value="Ras family gtpase"/>
    <property type="match status" value="1"/>
</dbReference>
<dbReference type="InterPro" id="IPR005225">
    <property type="entry name" value="Small_GTP-bd"/>
</dbReference>
<evidence type="ECO:0000256" key="2">
    <source>
        <dbReference type="ARBA" id="ARBA00011984"/>
    </source>
</evidence>
<dbReference type="GO" id="GO:0007165">
    <property type="term" value="P:signal transduction"/>
    <property type="evidence" value="ECO:0007669"/>
    <property type="project" value="InterPro"/>
</dbReference>
<evidence type="ECO:0000256" key="4">
    <source>
        <dbReference type="ARBA" id="ARBA00022741"/>
    </source>
</evidence>
<dbReference type="PRINTS" id="PR00449">
    <property type="entry name" value="RASTRNSFRMNG"/>
</dbReference>
<dbReference type="InterPro" id="IPR020849">
    <property type="entry name" value="Small_GTPase_Ras-type"/>
</dbReference>
<evidence type="ECO:0000313" key="9">
    <source>
        <dbReference type="Proteomes" id="UP000717585"/>
    </source>
</evidence>
<comment type="caution">
    <text evidence="8">The sequence shown here is derived from an EMBL/GenBank/DDBJ whole genome shotgun (WGS) entry which is preliminary data.</text>
</comment>
<accession>A0A8J6B1M4</accession>
<evidence type="ECO:0000313" key="8">
    <source>
        <dbReference type="EMBL" id="KAG9391004.1"/>
    </source>
</evidence>
<proteinExistence type="predicted"/>
<keyword evidence="9" id="KW-1185">Reference proteome</keyword>
<dbReference type="PANTHER" id="PTHR24070">
    <property type="entry name" value="RAS, DI-RAS, AND RHEB FAMILY MEMBERS OF SMALL GTPASE SUPERFAMILY"/>
    <property type="match status" value="1"/>
</dbReference>
<dbReference type="PROSITE" id="PS51421">
    <property type="entry name" value="RAS"/>
    <property type="match status" value="1"/>
</dbReference>
<dbReference type="NCBIfam" id="TIGR00231">
    <property type="entry name" value="small_GTP"/>
    <property type="match status" value="1"/>
</dbReference>
<dbReference type="OrthoDB" id="5976022at2759"/>
<reference evidence="8" key="1">
    <citation type="submission" date="2021-05" db="EMBL/GenBank/DDBJ databases">
        <title>A free-living protist that lacks canonical eukaryotic 1 DNA replication and segregation systems.</title>
        <authorList>
            <person name="Salas-Leiva D.E."/>
            <person name="Tromer E.C."/>
            <person name="Curtis B.A."/>
            <person name="Jerlstrom-Hultqvist J."/>
            <person name="Kolisko M."/>
            <person name="Yi Z."/>
            <person name="Salas-Leiva J.S."/>
            <person name="Gallot-Lavallee L."/>
            <person name="Kops G.J.P.L."/>
            <person name="Archibald J.M."/>
            <person name="Simpson A.G.B."/>
            <person name="Roger A.J."/>
        </authorList>
    </citation>
    <scope>NUCLEOTIDE SEQUENCE</scope>
    <source>
        <strain evidence="8">BICM</strain>
    </source>
</reference>
<keyword evidence="3" id="KW-1003">Cell membrane</keyword>
<dbReference type="EC" id="3.6.5.2" evidence="2"/>
<dbReference type="InterPro" id="IPR001806">
    <property type="entry name" value="Small_GTPase"/>
</dbReference>
<keyword evidence="5" id="KW-0378">Hydrolase</keyword>
<sequence length="180" mass="19361">MSLKLVMIGAGAVGKSAITIQYVNGNFVSDYDPTIADSYKKPATIDGKQVMLDIVDTAGQDDFASVRDSYFSAGDGFFMVYAVDSADSLSEITKLREEILRVKDTAKVPMVIVGNKCDLPEDQHQVSEAEGKALADKLGIPFFPTSAKENKNIDESYAKLVREINAARPAEKSGGGCLVL</sequence>
<dbReference type="GO" id="GO:0005886">
    <property type="term" value="C:plasma membrane"/>
    <property type="evidence" value="ECO:0007669"/>
    <property type="project" value="UniProtKB-SubCell"/>
</dbReference>
<evidence type="ECO:0000256" key="5">
    <source>
        <dbReference type="ARBA" id="ARBA00022801"/>
    </source>
</evidence>
<dbReference type="GO" id="GO:0003925">
    <property type="term" value="F:G protein activity"/>
    <property type="evidence" value="ECO:0007669"/>
    <property type="project" value="UniProtKB-EC"/>
</dbReference>
<keyword evidence="6" id="KW-0342">GTP-binding</keyword>
<dbReference type="GO" id="GO:0005525">
    <property type="term" value="F:GTP binding"/>
    <property type="evidence" value="ECO:0007669"/>
    <property type="project" value="UniProtKB-KW"/>
</dbReference>
<dbReference type="EMBL" id="JAHDYR010000062">
    <property type="protein sequence ID" value="KAG9391004.1"/>
    <property type="molecule type" value="Genomic_DNA"/>
</dbReference>
<dbReference type="AlphaFoldDB" id="A0A8J6B1M4"/>
<keyword evidence="7" id="KW-0472">Membrane</keyword>
<comment type="subcellular location">
    <subcellularLocation>
        <location evidence="1">Cell membrane</location>
    </subcellularLocation>
</comment>
<dbReference type="PROSITE" id="PS51420">
    <property type="entry name" value="RHO"/>
    <property type="match status" value="1"/>
</dbReference>
<dbReference type="SMART" id="SM00175">
    <property type="entry name" value="RAB"/>
    <property type="match status" value="1"/>
</dbReference>
<dbReference type="SMART" id="SM00173">
    <property type="entry name" value="RAS"/>
    <property type="match status" value="1"/>
</dbReference>